<evidence type="ECO:0000313" key="2">
    <source>
        <dbReference type="EMBL" id="ASR76149.1"/>
    </source>
</evidence>
<organism evidence="2 3">
    <name type="scientific">Synechococcus phage Bellamy</name>
    <dbReference type="NCBI Taxonomy" id="2023996"/>
    <lineage>
        <taxon>Viruses</taxon>
        <taxon>Duplodnaviria</taxon>
        <taxon>Heunggongvirae</taxon>
        <taxon>Uroviricota</taxon>
        <taxon>Caudoviricetes</taxon>
        <taxon>Pantevenvirales</taxon>
        <taxon>Kyanoviridae</taxon>
        <taxon>Bellamyvirus</taxon>
        <taxon>Bellamyvirus bellamy</taxon>
    </lineage>
</organism>
<feature type="region of interest" description="Disordered" evidence="1">
    <location>
        <begin position="52"/>
        <end position="71"/>
    </location>
</feature>
<sequence>MEKVYHIYAKEECLYNNLTEQQFNTTWETLKGMVGLMKTDYELEDLSYEECTRPLGGGSGNANDPPGCDSY</sequence>
<dbReference type="Proteomes" id="UP000221247">
    <property type="component" value="Segment"/>
</dbReference>
<dbReference type="GeneID" id="54981434"/>
<accession>A0A222YX61</accession>
<name>A0A222YX61_9CAUD</name>
<protein>
    <submittedName>
        <fullName evidence="2">Uncharacterized protein</fullName>
    </submittedName>
</protein>
<gene>
    <name evidence="2" type="primary">104</name>
    <name evidence="2" type="ORF">PBI_BELLAMY_104</name>
</gene>
<keyword evidence="3" id="KW-1185">Reference proteome</keyword>
<evidence type="ECO:0000313" key="3">
    <source>
        <dbReference type="Proteomes" id="UP000221247"/>
    </source>
</evidence>
<evidence type="ECO:0000256" key="1">
    <source>
        <dbReference type="SAM" id="MobiDB-lite"/>
    </source>
</evidence>
<proteinExistence type="predicted"/>
<dbReference type="RefSeq" id="YP_009791261.1">
    <property type="nucleotide sequence ID" value="NC_047838.1"/>
</dbReference>
<reference evidence="2 3" key="1">
    <citation type="submission" date="2017-06" db="EMBL/GenBank/DDBJ databases">
        <authorList>
            <person name="Kim H.J."/>
            <person name="Triplett B.A."/>
        </authorList>
    </citation>
    <scope>NUCLEOTIDE SEQUENCE [LARGE SCALE GENOMIC DNA]</scope>
</reference>
<dbReference type="KEGG" id="vg:54981434"/>
<dbReference type="EMBL" id="MF351863">
    <property type="protein sequence ID" value="ASR76149.1"/>
    <property type="molecule type" value="Genomic_DNA"/>
</dbReference>